<feature type="compositionally biased region" description="Gly residues" evidence="3">
    <location>
        <begin position="519"/>
        <end position="528"/>
    </location>
</feature>
<dbReference type="AlphaFoldDB" id="A0A235B6P4"/>
<dbReference type="Proteomes" id="UP000215459">
    <property type="component" value="Unassembled WGS sequence"/>
</dbReference>
<dbReference type="CDD" id="cd06257">
    <property type="entry name" value="DnaJ"/>
    <property type="match status" value="1"/>
</dbReference>
<accession>A0A235B6P4</accession>
<feature type="compositionally biased region" description="Acidic residues" evidence="3">
    <location>
        <begin position="494"/>
        <end position="507"/>
    </location>
</feature>
<evidence type="ECO:0000256" key="2">
    <source>
        <dbReference type="ARBA" id="ARBA00023016"/>
    </source>
</evidence>
<dbReference type="OrthoDB" id="9813301at2"/>
<protein>
    <recommendedName>
        <fullName evidence="5">J domain-containing protein</fullName>
    </recommendedName>
</protein>
<evidence type="ECO:0000259" key="5">
    <source>
        <dbReference type="PROSITE" id="PS50076"/>
    </source>
</evidence>
<sequence>MNDHYRVLGIDRDASPDELKRAYRRLVQTYHPDVNPSPEAEERLKEVREAYEALNRIGPEETECGNGMMDESGFAFETAGENRSFERDGSAKGASEAGESGVNPSDGFDISDRKRQKPTAVGGAFILLFVLLTACGLYVQFFSESNHLVLTREGRQWKLDLNQIGYDGENASSIDEKQFDRWLDQVRKEVDRPAENAEVKRLGDPIRPGRKGKVMDVEMIREKWLPILPKLVNRPQSIPMKVDRPTVTKKDLQRVDQKRLSSYTTYFDGSNQSRIHNIRLSGKALNNRVLNPGEIFSFNREVGPRTRERGYLPAPSVVEGKYCSGVEGGVCQTSSTLFNSVDRAGLTVVSRFSHFNTDTYVSAERDATVSWERLDFRFRNPLQEPIVLKIQVKDESITVQVYSTPEAKTEIRHIKNAPRTPEYAGPDQPSAEPDSDDSEGGDSRDEDENGDGEASGEEEREASSSTGGSRTGSSTGGDSDDATEGRNENGESANGDEGDTTPDENDDTGSTGEDSGGESETGGEGGSDSGEDDGGASEGDDENPDGDRDSTGGDSGTDNPGSDADDSEGTAASDPSRQTC</sequence>
<dbReference type="Pfam" id="PF04294">
    <property type="entry name" value="VanW"/>
    <property type="match status" value="1"/>
</dbReference>
<evidence type="ECO:0000313" key="7">
    <source>
        <dbReference type="Proteomes" id="UP000215459"/>
    </source>
</evidence>
<keyword evidence="1" id="KW-0235">DNA replication</keyword>
<feature type="transmembrane region" description="Helical" evidence="4">
    <location>
        <begin position="120"/>
        <end position="141"/>
    </location>
</feature>
<keyword evidence="4" id="KW-0812">Transmembrane</keyword>
<comment type="caution">
    <text evidence="6">The sequence shown here is derived from an EMBL/GenBank/DDBJ whole genome shotgun (WGS) entry which is preliminary data.</text>
</comment>
<dbReference type="Pfam" id="PF00226">
    <property type="entry name" value="DnaJ"/>
    <property type="match status" value="1"/>
</dbReference>
<organism evidence="6 7">
    <name type="scientific">Paludifilum halophilum</name>
    <dbReference type="NCBI Taxonomy" id="1642702"/>
    <lineage>
        <taxon>Bacteria</taxon>
        <taxon>Bacillati</taxon>
        <taxon>Bacillota</taxon>
        <taxon>Bacilli</taxon>
        <taxon>Bacillales</taxon>
        <taxon>Thermoactinomycetaceae</taxon>
        <taxon>Paludifilum</taxon>
    </lineage>
</organism>
<feature type="domain" description="J" evidence="5">
    <location>
        <begin position="3"/>
        <end position="73"/>
    </location>
</feature>
<dbReference type="InterPro" id="IPR001623">
    <property type="entry name" value="DnaJ_domain"/>
</dbReference>
<dbReference type="InterPro" id="IPR036869">
    <property type="entry name" value="J_dom_sf"/>
</dbReference>
<name>A0A235B6P4_9BACL</name>
<evidence type="ECO:0000256" key="3">
    <source>
        <dbReference type="SAM" id="MobiDB-lite"/>
    </source>
</evidence>
<dbReference type="GO" id="GO:0006260">
    <property type="term" value="P:DNA replication"/>
    <property type="evidence" value="ECO:0007669"/>
    <property type="project" value="UniProtKB-KW"/>
</dbReference>
<dbReference type="SUPFAM" id="SSF46565">
    <property type="entry name" value="Chaperone J-domain"/>
    <property type="match status" value="1"/>
</dbReference>
<keyword evidence="4" id="KW-0472">Membrane</keyword>
<evidence type="ECO:0000313" key="6">
    <source>
        <dbReference type="EMBL" id="OYD07973.1"/>
    </source>
</evidence>
<dbReference type="Gene3D" id="1.10.287.110">
    <property type="entry name" value="DnaJ domain"/>
    <property type="match status" value="1"/>
</dbReference>
<dbReference type="PRINTS" id="PR00625">
    <property type="entry name" value="JDOMAIN"/>
</dbReference>
<evidence type="ECO:0000256" key="1">
    <source>
        <dbReference type="ARBA" id="ARBA00022705"/>
    </source>
</evidence>
<evidence type="ECO:0000256" key="4">
    <source>
        <dbReference type="SAM" id="Phobius"/>
    </source>
</evidence>
<feature type="region of interest" description="Disordered" evidence="3">
    <location>
        <begin position="410"/>
        <end position="580"/>
    </location>
</feature>
<keyword evidence="2" id="KW-0346">Stress response</keyword>
<keyword evidence="4" id="KW-1133">Transmembrane helix</keyword>
<dbReference type="PROSITE" id="PS50076">
    <property type="entry name" value="DNAJ_2"/>
    <property type="match status" value="1"/>
</dbReference>
<dbReference type="SMART" id="SM00271">
    <property type="entry name" value="DnaJ"/>
    <property type="match status" value="1"/>
</dbReference>
<dbReference type="InterPro" id="IPR007391">
    <property type="entry name" value="Vancomycin_resist_VanW"/>
</dbReference>
<feature type="region of interest" description="Disordered" evidence="3">
    <location>
        <begin position="81"/>
        <end position="113"/>
    </location>
</feature>
<feature type="compositionally biased region" description="Acidic residues" evidence="3">
    <location>
        <begin position="529"/>
        <end position="544"/>
    </location>
</feature>
<feature type="compositionally biased region" description="Low complexity" evidence="3">
    <location>
        <begin position="463"/>
        <end position="477"/>
    </location>
</feature>
<dbReference type="InterPro" id="IPR052913">
    <property type="entry name" value="Glycopeptide_resist_protein"/>
</dbReference>
<feature type="compositionally biased region" description="Acidic residues" evidence="3">
    <location>
        <begin position="433"/>
        <end position="460"/>
    </location>
</feature>
<dbReference type="EMBL" id="NOWF01000004">
    <property type="protein sequence ID" value="OYD07973.1"/>
    <property type="molecule type" value="Genomic_DNA"/>
</dbReference>
<dbReference type="PANTHER" id="PTHR35788">
    <property type="entry name" value="EXPORTED PROTEIN-RELATED"/>
    <property type="match status" value="1"/>
</dbReference>
<dbReference type="PANTHER" id="PTHR35788:SF1">
    <property type="entry name" value="EXPORTED PROTEIN"/>
    <property type="match status" value="1"/>
</dbReference>
<gene>
    <name evidence="6" type="ORF">CHM34_07590</name>
</gene>
<proteinExistence type="predicted"/>
<reference evidence="6 7" key="1">
    <citation type="submission" date="2017-07" db="EMBL/GenBank/DDBJ databases">
        <title>The genome sequence of Paludifilum halophilum highlights mechanisms for microbial adaptation to high salt environemnts.</title>
        <authorList>
            <person name="Belbahri L."/>
        </authorList>
    </citation>
    <scope>NUCLEOTIDE SEQUENCE [LARGE SCALE GENOMIC DNA]</scope>
    <source>
        <strain evidence="6 7">DSM 102817</strain>
    </source>
</reference>
<dbReference type="RefSeq" id="WP_094264010.1">
    <property type="nucleotide sequence ID" value="NZ_NOWF01000004.1"/>
</dbReference>
<keyword evidence="7" id="KW-1185">Reference proteome</keyword>